<dbReference type="Pfam" id="PF00293">
    <property type="entry name" value="NUDIX"/>
    <property type="match status" value="1"/>
</dbReference>
<sequence>MFHEIYPKIFDPEYLNKQPLPDSYLLFFDKSYVFLQKTDAEYHSENACTDLPENGLSIPKFKYFGENIDRLTQNSYYLFSIDDDDYFLALNFDSDKGDSLQLTGEKIDIFRKLSPKSTAFAVLVGYHIYTWLQNRKYCGRCGSVNLRSDTERALICPRCSQIEYPRIIPAVIVAITDKDNILLTKRANSSYKLPALVSGFLEIGETLEENVKREVFEEVGIRVKNVKYYGSQPWGIAEAVMIAFTAELDGDNKITIEENELSEAAWVKRQDVPILNSDISIGQEMIQKFREGKL</sequence>
<comment type="caution">
    <text evidence="11">The sequence shown here is derived from an EMBL/GenBank/DDBJ whole genome shotgun (WGS) entry which is preliminary data.</text>
</comment>
<name>G5GJS2_9FIRM</name>
<dbReference type="InterPro" id="IPR015376">
    <property type="entry name" value="Znr_NADH_PPase"/>
</dbReference>
<dbReference type="eggNOG" id="COG2816">
    <property type="taxonomic scope" value="Bacteria"/>
</dbReference>
<dbReference type="InterPro" id="IPR050241">
    <property type="entry name" value="NAD-cap_RNA_hydrolase_NudC"/>
</dbReference>
<evidence type="ECO:0000256" key="5">
    <source>
        <dbReference type="ARBA" id="ARBA00022723"/>
    </source>
</evidence>
<dbReference type="AlphaFoldDB" id="G5GJS2"/>
<comment type="catalytic activity">
    <reaction evidence="9">
        <text>a 5'-end NAD(+)-phospho-ribonucleoside in mRNA + H2O = a 5'-end phospho-adenosine-phospho-ribonucleoside in mRNA + beta-nicotinamide D-ribonucleotide + 2 H(+)</text>
        <dbReference type="Rhea" id="RHEA:60876"/>
        <dbReference type="Rhea" id="RHEA-COMP:15698"/>
        <dbReference type="Rhea" id="RHEA-COMP:15719"/>
        <dbReference type="ChEBI" id="CHEBI:14649"/>
        <dbReference type="ChEBI" id="CHEBI:15377"/>
        <dbReference type="ChEBI" id="CHEBI:15378"/>
        <dbReference type="ChEBI" id="CHEBI:144029"/>
        <dbReference type="ChEBI" id="CHEBI:144051"/>
    </reaction>
    <physiologicalReaction direction="left-to-right" evidence="9">
        <dbReference type="Rhea" id="RHEA:60877"/>
    </physiologicalReaction>
</comment>
<reference evidence="11 12" key="1">
    <citation type="submission" date="2011-08" db="EMBL/GenBank/DDBJ databases">
        <title>The Genome Sequence of Johnsonella ignava ATCC 51276.</title>
        <authorList>
            <consortium name="The Broad Institute Genome Sequencing Platform"/>
            <person name="Earl A."/>
            <person name="Ward D."/>
            <person name="Feldgarden M."/>
            <person name="Gevers D."/>
            <person name="Izard J."/>
            <person name="Blanton J.M."/>
            <person name="Baranova O.V."/>
            <person name="Dewhirst F.E."/>
            <person name="Young S.K."/>
            <person name="Zeng Q."/>
            <person name="Gargeya S."/>
            <person name="Fitzgerald M."/>
            <person name="Haas B."/>
            <person name="Abouelleil A."/>
            <person name="Alvarado L."/>
            <person name="Arachchi H.M."/>
            <person name="Berlin A."/>
            <person name="Brown A."/>
            <person name="Chapman S.B."/>
            <person name="Chen Z."/>
            <person name="Dunbar C."/>
            <person name="Freedman E."/>
            <person name="Gearin G."/>
            <person name="Gellesch M."/>
            <person name="Goldberg J."/>
            <person name="Griggs A."/>
            <person name="Gujja S."/>
            <person name="Heiman D."/>
            <person name="Howarth C."/>
            <person name="Larson L."/>
            <person name="Lui A."/>
            <person name="MacDonald P.J.P."/>
            <person name="Montmayeur A."/>
            <person name="Murphy C."/>
            <person name="Neiman D."/>
            <person name="Pearson M."/>
            <person name="Priest M."/>
            <person name="Roberts A."/>
            <person name="Saif S."/>
            <person name="Shea T."/>
            <person name="Shenoy N."/>
            <person name="Sisk P."/>
            <person name="Stolte C."/>
            <person name="Sykes S."/>
            <person name="Wortman J."/>
            <person name="Nusbaum C."/>
            <person name="Birren B."/>
        </authorList>
    </citation>
    <scope>NUCLEOTIDE SEQUENCE [LARGE SCALE GENOMIC DNA]</scope>
    <source>
        <strain evidence="11 12">ATCC 51276</strain>
    </source>
</reference>
<dbReference type="EC" id="3.6.1.22" evidence="4"/>
<evidence type="ECO:0000256" key="7">
    <source>
        <dbReference type="ARBA" id="ARBA00022842"/>
    </source>
</evidence>
<evidence type="ECO:0000313" key="12">
    <source>
        <dbReference type="Proteomes" id="UP000003011"/>
    </source>
</evidence>
<dbReference type="GO" id="GO:0046872">
    <property type="term" value="F:metal ion binding"/>
    <property type="evidence" value="ECO:0007669"/>
    <property type="project" value="UniProtKB-KW"/>
</dbReference>
<keyword evidence="8" id="KW-0520">NAD</keyword>
<organism evidence="11 12">
    <name type="scientific">Johnsonella ignava ATCC 51276</name>
    <dbReference type="NCBI Taxonomy" id="679200"/>
    <lineage>
        <taxon>Bacteria</taxon>
        <taxon>Bacillati</taxon>
        <taxon>Bacillota</taxon>
        <taxon>Clostridia</taxon>
        <taxon>Lachnospirales</taxon>
        <taxon>Lachnospiraceae</taxon>
        <taxon>Johnsonella</taxon>
    </lineage>
</organism>
<evidence type="ECO:0000256" key="9">
    <source>
        <dbReference type="ARBA" id="ARBA00023679"/>
    </source>
</evidence>
<dbReference type="Gene3D" id="3.90.79.20">
    <property type="match status" value="1"/>
</dbReference>
<keyword evidence="12" id="KW-1185">Reference proteome</keyword>
<dbReference type="GO" id="GO:0019677">
    <property type="term" value="P:NAD+ catabolic process"/>
    <property type="evidence" value="ECO:0007669"/>
    <property type="project" value="TreeGrafter"/>
</dbReference>
<dbReference type="InterPro" id="IPR015797">
    <property type="entry name" value="NUDIX_hydrolase-like_dom_sf"/>
</dbReference>
<dbReference type="InterPro" id="IPR000086">
    <property type="entry name" value="NUDIX_hydrolase_dom"/>
</dbReference>
<evidence type="ECO:0000259" key="10">
    <source>
        <dbReference type="PROSITE" id="PS51462"/>
    </source>
</evidence>
<dbReference type="CDD" id="cd03429">
    <property type="entry name" value="NUDIX_NADH_pyrophosphatase_Nudt13"/>
    <property type="match status" value="1"/>
</dbReference>
<protein>
    <recommendedName>
        <fullName evidence="4">NAD(+) diphosphatase</fullName>
        <ecNumber evidence="4">3.6.1.22</ecNumber>
    </recommendedName>
</protein>
<proteinExistence type="inferred from homology"/>
<dbReference type="PANTHER" id="PTHR42904">
    <property type="entry name" value="NUDIX HYDROLASE, NUDC SUBFAMILY"/>
    <property type="match status" value="1"/>
</dbReference>
<dbReference type="InterPro" id="IPR049734">
    <property type="entry name" value="NudC-like_C"/>
</dbReference>
<evidence type="ECO:0000256" key="3">
    <source>
        <dbReference type="ARBA" id="ARBA00009595"/>
    </source>
</evidence>
<dbReference type="Pfam" id="PF09297">
    <property type="entry name" value="Zn_ribbon_NUD"/>
    <property type="match status" value="1"/>
</dbReference>
<dbReference type="OrthoDB" id="9787476at2"/>
<dbReference type="EMBL" id="ACZL01000031">
    <property type="protein sequence ID" value="EHI54965.1"/>
    <property type="molecule type" value="Genomic_DNA"/>
</dbReference>
<evidence type="ECO:0000256" key="1">
    <source>
        <dbReference type="ARBA" id="ARBA00001946"/>
    </source>
</evidence>
<dbReference type="GO" id="GO:0005829">
    <property type="term" value="C:cytosol"/>
    <property type="evidence" value="ECO:0007669"/>
    <property type="project" value="TreeGrafter"/>
</dbReference>
<gene>
    <name evidence="11" type="ORF">HMPREF9333_01812</name>
</gene>
<comment type="similarity">
    <text evidence="3">Belongs to the Nudix hydrolase family. NudC subfamily.</text>
</comment>
<evidence type="ECO:0000313" key="11">
    <source>
        <dbReference type="EMBL" id="EHI54965.1"/>
    </source>
</evidence>
<comment type="cofactor">
    <cofactor evidence="1">
        <name>Mg(2+)</name>
        <dbReference type="ChEBI" id="CHEBI:18420"/>
    </cofactor>
</comment>
<dbReference type="HOGENOM" id="CLU_037162_0_1_9"/>
<dbReference type="GO" id="GO:0035529">
    <property type="term" value="F:NADH pyrophosphatase activity"/>
    <property type="evidence" value="ECO:0007669"/>
    <property type="project" value="TreeGrafter"/>
</dbReference>
<dbReference type="Proteomes" id="UP000003011">
    <property type="component" value="Unassembled WGS sequence"/>
</dbReference>
<keyword evidence="7" id="KW-0460">Magnesium</keyword>
<dbReference type="STRING" id="679200.HMPREF9333_01812"/>
<comment type="cofactor">
    <cofactor evidence="2">
        <name>Zn(2+)</name>
        <dbReference type="ChEBI" id="CHEBI:29105"/>
    </cofactor>
</comment>
<dbReference type="PANTHER" id="PTHR42904:SF6">
    <property type="entry name" value="NAD-CAPPED RNA HYDROLASE NUDT12"/>
    <property type="match status" value="1"/>
</dbReference>
<evidence type="ECO:0000256" key="6">
    <source>
        <dbReference type="ARBA" id="ARBA00022801"/>
    </source>
</evidence>
<evidence type="ECO:0000256" key="4">
    <source>
        <dbReference type="ARBA" id="ARBA00012381"/>
    </source>
</evidence>
<dbReference type="Gene3D" id="3.90.79.10">
    <property type="entry name" value="Nucleoside Triphosphate Pyrophosphohydrolase"/>
    <property type="match status" value="1"/>
</dbReference>
<dbReference type="NCBIfam" id="NF001299">
    <property type="entry name" value="PRK00241.1"/>
    <property type="match status" value="1"/>
</dbReference>
<keyword evidence="5" id="KW-0479">Metal-binding</keyword>
<dbReference type="PROSITE" id="PS51462">
    <property type="entry name" value="NUDIX"/>
    <property type="match status" value="1"/>
</dbReference>
<dbReference type="RefSeq" id="WP_005541603.1">
    <property type="nucleotide sequence ID" value="NZ_JH378836.1"/>
</dbReference>
<keyword evidence="6" id="KW-0378">Hydrolase</keyword>
<feature type="domain" description="Nudix hydrolase" evidence="10">
    <location>
        <begin position="165"/>
        <end position="290"/>
    </location>
</feature>
<accession>G5GJS2</accession>
<dbReference type="SUPFAM" id="SSF55811">
    <property type="entry name" value="Nudix"/>
    <property type="match status" value="1"/>
</dbReference>
<evidence type="ECO:0000256" key="2">
    <source>
        <dbReference type="ARBA" id="ARBA00001947"/>
    </source>
</evidence>
<evidence type="ECO:0000256" key="8">
    <source>
        <dbReference type="ARBA" id="ARBA00023027"/>
    </source>
</evidence>
<dbReference type="GO" id="GO:0006742">
    <property type="term" value="P:NADP+ catabolic process"/>
    <property type="evidence" value="ECO:0007669"/>
    <property type="project" value="TreeGrafter"/>
</dbReference>